<accession>A0A4Z1IH40</accession>
<feature type="domain" description="SAP" evidence="2">
    <location>
        <begin position="292"/>
        <end position="318"/>
    </location>
</feature>
<comment type="caution">
    <text evidence="3">The sequence shown here is derived from an EMBL/GenBank/DDBJ whole genome shotgun (WGS) entry which is preliminary data.</text>
</comment>
<proteinExistence type="predicted"/>
<feature type="region of interest" description="Disordered" evidence="1">
    <location>
        <begin position="1"/>
        <end position="67"/>
    </location>
</feature>
<evidence type="ECO:0000259" key="2">
    <source>
        <dbReference type="Pfam" id="PF02037"/>
    </source>
</evidence>
<dbReference type="OrthoDB" id="3535742at2759"/>
<sequence length="574" mass="64891">MNTTEASASKKRGNPKSSTDHQTPNKGLLPAEDEITPKKKAMQGERTAKPASKGKRANLGGISTNTNASTSILMNWLRSGKSTNAAVSYGEKDKLKSEAMLGSEDQLGFEDMLGSVEGSVSEEREATKHNSPLEKDEPPSKRQKQSDAAPGGGNLISSPGKTPTTPKKNKISPPKTPRKTTTPREKKTKSPKSPKIATPKKPEKVKTPKGVIIRTEYVANPAAVFIPPIEITHEDLADFTLDGEGELVYQGERNKDDGLLYWSLNHRIVSEIYDRPEAEYFEPPKETLKKWRAYCAFRGLDTSGTREEMQERLKDYFEFVERTEITDQDELNETNENDEPVTEPERLREIIEAEKHRSHDPSWRIQNEAERTRLWSLLSTEQQFEKNISLFITENITNSKNHDVWIFKTRPKFTVAEWFKFLEQHRSLDIGLVFTTPPESLTLEDKSLEMKYQRGKMVAVPFTKIYWGGTWVATDFEKGMVLARTQALVKQKLEEMCEEVRKSILGRYITDYRNAVTLPANSSQSSNTSTWTVKEEQQAQALWHGEDANKRSSDLTYQFGKVVKEKVSSPVAAA</sequence>
<protein>
    <recommendedName>
        <fullName evidence="2">SAP domain-containing protein</fullName>
    </recommendedName>
</protein>
<feature type="compositionally biased region" description="Low complexity" evidence="1">
    <location>
        <begin position="157"/>
        <end position="166"/>
    </location>
</feature>
<evidence type="ECO:0000256" key="1">
    <source>
        <dbReference type="SAM" id="MobiDB-lite"/>
    </source>
</evidence>
<gene>
    <name evidence="3" type="ORF">BOTNAR_0141g00080</name>
</gene>
<dbReference type="Proteomes" id="UP000297452">
    <property type="component" value="Unassembled WGS sequence"/>
</dbReference>
<feature type="compositionally biased region" description="Polar residues" evidence="1">
    <location>
        <begin position="15"/>
        <end position="25"/>
    </location>
</feature>
<organism evidence="3 4">
    <name type="scientific">Botryotinia narcissicola</name>
    <dbReference type="NCBI Taxonomy" id="278944"/>
    <lineage>
        <taxon>Eukaryota</taxon>
        <taxon>Fungi</taxon>
        <taxon>Dikarya</taxon>
        <taxon>Ascomycota</taxon>
        <taxon>Pezizomycotina</taxon>
        <taxon>Leotiomycetes</taxon>
        <taxon>Helotiales</taxon>
        <taxon>Sclerotiniaceae</taxon>
        <taxon>Botryotinia</taxon>
    </lineage>
</organism>
<dbReference type="AlphaFoldDB" id="A0A4Z1IH40"/>
<feature type="region of interest" description="Disordered" evidence="1">
    <location>
        <begin position="101"/>
        <end position="207"/>
    </location>
</feature>
<dbReference type="Pfam" id="PF02037">
    <property type="entry name" value="SAP"/>
    <property type="match status" value="1"/>
</dbReference>
<reference evidence="3 4" key="1">
    <citation type="submission" date="2017-12" db="EMBL/GenBank/DDBJ databases">
        <title>Comparative genomics of Botrytis spp.</title>
        <authorList>
            <person name="Valero-Jimenez C.A."/>
            <person name="Tapia P."/>
            <person name="Veloso J."/>
            <person name="Silva-Moreno E."/>
            <person name="Staats M."/>
            <person name="Valdes J.H."/>
            <person name="Van Kan J.A.L."/>
        </authorList>
    </citation>
    <scope>NUCLEOTIDE SEQUENCE [LARGE SCALE GENOMIC DNA]</scope>
    <source>
        <strain evidence="3 4">MUCL2120</strain>
    </source>
</reference>
<evidence type="ECO:0000313" key="4">
    <source>
        <dbReference type="Proteomes" id="UP000297452"/>
    </source>
</evidence>
<evidence type="ECO:0000313" key="3">
    <source>
        <dbReference type="EMBL" id="TGO60666.1"/>
    </source>
</evidence>
<name>A0A4Z1IH40_9HELO</name>
<feature type="compositionally biased region" description="Basic and acidic residues" evidence="1">
    <location>
        <begin position="121"/>
        <end position="140"/>
    </location>
</feature>
<dbReference type="EMBL" id="PQXJ01000141">
    <property type="protein sequence ID" value="TGO60666.1"/>
    <property type="molecule type" value="Genomic_DNA"/>
</dbReference>
<keyword evidence="4" id="KW-1185">Reference proteome</keyword>
<dbReference type="InterPro" id="IPR003034">
    <property type="entry name" value="SAP_dom"/>
</dbReference>